<evidence type="ECO:0000313" key="2">
    <source>
        <dbReference type="EMBL" id="KAH0561144.1"/>
    </source>
</evidence>
<proteinExistence type="predicted"/>
<feature type="non-terminal residue" evidence="2">
    <location>
        <position position="148"/>
    </location>
</feature>
<name>A0AAV7IZ29_COTGL</name>
<gene>
    <name evidence="2" type="ORF">KQX54_013748</name>
</gene>
<feature type="compositionally biased region" description="Polar residues" evidence="1">
    <location>
        <begin position="44"/>
        <end position="56"/>
    </location>
</feature>
<feature type="region of interest" description="Disordered" evidence="1">
    <location>
        <begin position="1"/>
        <end position="122"/>
    </location>
</feature>
<keyword evidence="3" id="KW-1185">Reference proteome</keyword>
<evidence type="ECO:0000256" key="1">
    <source>
        <dbReference type="SAM" id="MobiDB-lite"/>
    </source>
</evidence>
<reference evidence="2 3" key="1">
    <citation type="journal article" date="2021" name="J. Hered.">
        <title>A chromosome-level genome assembly of the parasitoid wasp, Cotesia glomerata (Hymenoptera: Braconidae).</title>
        <authorList>
            <person name="Pinto B.J."/>
            <person name="Weis J.J."/>
            <person name="Gamble T."/>
            <person name="Ode P.J."/>
            <person name="Paul R."/>
            <person name="Zaspel J.M."/>
        </authorList>
    </citation>
    <scope>NUCLEOTIDE SEQUENCE [LARGE SCALE GENOMIC DNA]</scope>
    <source>
        <strain evidence="2">CgM1</strain>
    </source>
</reference>
<comment type="caution">
    <text evidence="2">The sequence shown here is derived from an EMBL/GenBank/DDBJ whole genome shotgun (WGS) entry which is preliminary data.</text>
</comment>
<dbReference type="EMBL" id="JAHXZJ010000374">
    <property type="protein sequence ID" value="KAH0561144.1"/>
    <property type="molecule type" value="Genomic_DNA"/>
</dbReference>
<protein>
    <submittedName>
        <fullName evidence="2">Uncharacterized protein</fullName>
    </submittedName>
</protein>
<dbReference type="Proteomes" id="UP000826195">
    <property type="component" value="Unassembled WGS sequence"/>
</dbReference>
<dbReference type="AlphaFoldDB" id="A0AAV7IZ29"/>
<feature type="non-terminal residue" evidence="2">
    <location>
        <position position="1"/>
    </location>
</feature>
<evidence type="ECO:0000313" key="3">
    <source>
        <dbReference type="Proteomes" id="UP000826195"/>
    </source>
</evidence>
<accession>A0AAV7IZ29</accession>
<feature type="compositionally biased region" description="Low complexity" evidence="1">
    <location>
        <begin position="81"/>
        <end position="98"/>
    </location>
</feature>
<organism evidence="2 3">
    <name type="scientific">Cotesia glomerata</name>
    <name type="common">Lepidopteran parasitic wasp</name>
    <name type="synonym">Apanteles glomeratus</name>
    <dbReference type="NCBI Taxonomy" id="32391"/>
    <lineage>
        <taxon>Eukaryota</taxon>
        <taxon>Metazoa</taxon>
        <taxon>Ecdysozoa</taxon>
        <taxon>Arthropoda</taxon>
        <taxon>Hexapoda</taxon>
        <taxon>Insecta</taxon>
        <taxon>Pterygota</taxon>
        <taxon>Neoptera</taxon>
        <taxon>Endopterygota</taxon>
        <taxon>Hymenoptera</taxon>
        <taxon>Apocrita</taxon>
        <taxon>Ichneumonoidea</taxon>
        <taxon>Braconidae</taxon>
        <taxon>Microgastrinae</taxon>
        <taxon>Cotesia</taxon>
    </lineage>
</organism>
<sequence>SKRLRLSINDSSNEDQDSDSLDARESSKARSRSRSRSRSLSASCTPHINTSTNSNIGAMVTDTDSIVGMKQENSVHDSDDGSTGPTSLSPSHTPSLTSAFTLQRNDTPAPENLSLRKTASPIQIPSQTVSQAVNLVQTRYSPPPSSLT</sequence>